<evidence type="ECO:0000313" key="7">
    <source>
        <dbReference type="Proteomes" id="UP000009134"/>
    </source>
</evidence>
<gene>
    <name evidence="6" type="ordered locus">Saro_1527</name>
</gene>
<proteinExistence type="predicted"/>
<dbReference type="Pfam" id="PF09339">
    <property type="entry name" value="HTH_IclR"/>
    <property type="match status" value="1"/>
</dbReference>
<keyword evidence="3" id="KW-0804">Transcription</keyword>
<dbReference type="PROSITE" id="PS51078">
    <property type="entry name" value="ICLR_ED"/>
    <property type="match status" value="1"/>
</dbReference>
<dbReference type="AlphaFoldDB" id="Q2G855"/>
<keyword evidence="7" id="KW-1185">Reference proteome</keyword>
<dbReference type="Gene3D" id="3.30.450.40">
    <property type="match status" value="1"/>
</dbReference>
<dbReference type="InterPro" id="IPR029016">
    <property type="entry name" value="GAF-like_dom_sf"/>
</dbReference>
<evidence type="ECO:0000313" key="6">
    <source>
        <dbReference type="EMBL" id="ABD25968.1"/>
    </source>
</evidence>
<evidence type="ECO:0000256" key="2">
    <source>
        <dbReference type="ARBA" id="ARBA00023125"/>
    </source>
</evidence>
<dbReference type="EMBL" id="CP000248">
    <property type="protein sequence ID" value="ABD25968.1"/>
    <property type="molecule type" value="Genomic_DNA"/>
</dbReference>
<dbReference type="KEGG" id="nar:Saro_1527"/>
<dbReference type="InterPro" id="IPR036388">
    <property type="entry name" value="WH-like_DNA-bd_sf"/>
</dbReference>
<organism evidence="6 7">
    <name type="scientific">Novosphingobium aromaticivorans (strain ATCC 700278 / DSM 12444 / CCUG 56034 / CIP 105152 / NBRC 16084 / F199)</name>
    <dbReference type="NCBI Taxonomy" id="279238"/>
    <lineage>
        <taxon>Bacteria</taxon>
        <taxon>Pseudomonadati</taxon>
        <taxon>Pseudomonadota</taxon>
        <taxon>Alphaproteobacteria</taxon>
        <taxon>Sphingomonadales</taxon>
        <taxon>Sphingomonadaceae</taxon>
        <taxon>Novosphingobium</taxon>
    </lineage>
</organism>
<evidence type="ECO:0000256" key="3">
    <source>
        <dbReference type="ARBA" id="ARBA00023163"/>
    </source>
</evidence>
<dbReference type="SUPFAM" id="SSF55781">
    <property type="entry name" value="GAF domain-like"/>
    <property type="match status" value="1"/>
</dbReference>
<reference evidence="7" key="1">
    <citation type="submission" date="2006-01" db="EMBL/GenBank/DDBJ databases">
        <title>Complete sequence of Novosphingobium aromaticivorans DSM 12444.</title>
        <authorList>
            <consortium name="US DOE Joint Genome Institute"/>
            <person name="Copeland A."/>
            <person name="Lucas S."/>
            <person name="Lapidus A."/>
            <person name="Barry K."/>
            <person name="Detter J.C."/>
            <person name="Glavina T."/>
            <person name="Hammon N."/>
            <person name="Israni S."/>
            <person name="Pitluck S."/>
            <person name="Chain P."/>
            <person name="Malfatti S."/>
            <person name="Shin M."/>
            <person name="Vergez L."/>
            <person name="Schmutz J."/>
            <person name="Larimer F."/>
            <person name="Land M."/>
            <person name="Kyrpides N."/>
            <person name="Ivanova N."/>
            <person name="Fredrickson J."/>
            <person name="Balkwill D."/>
            <person name="Romine M.F."/>
            <person name="Richardson P."/>
        </authorList>
    </citation>
    <scope>NUCLEOTIDE SEQUENCE [LARGE SCALE GENOMIC DNA]</scope>
    <source>
        <strain evidence="7">ATCC 700278 / DSM 12444 / CCUG 56034 / CIP 105152 / NBRC 16084 / F199</strain>
    </source>
</reference>
<dbReference type="HOGENOM" id="CLU_062618_3_0_5"/>
<dbReference type="GO" id="GO:0045892">
    <property type="term" value="P:negative regulation of DNA-templated transcription"/>
    <property type="evidence" value="ECO:0007669"/>
    <property type="project" value="TreeGrafter"/>
</dbReference>
<dbReference type="PANTHER" id="PTHR30136">
    <property type="entry name" value="HELIX-TURN-HELIX TRANSCRIPTIONAL REGULATOR, ICLR FAMILY"/>
    <property type="match status" value="1"/>
</dbReference>
<dbReference type="RefSeq" id="WP_011445180.1">
    <property type="nucleotide sequence ID" value="NC_007794.1"/>
</dbReference>
<dbReference type="PROSITE" id="PS51077">
    <property type="entry name" value="HTH_ICLR"/>
    <property type="match status" value="1"/>
</dbReference>
<evidence type="ECO:0000256" key="1">
    <source>
        <dbReference type="ARBA" id="ARBA00023015"/>
    </source>
</evidence>
<keyword evidence="1" id="KW-0805">Transcription regulation</keyword>
<dbReference type="PANTHER" id="PTHR30136:SF35">
    <property type="entry name" value="HTH-TYPE TRANSCRIPTIONAL REGULATOR RV1719"/>
    <property type="match status" value="1"/>
</dbReference>
<protein>
    <submittedName>
        <fullName evidence="6">Regulatory protein, IclR</fullName>
    </submittedName>
</protein>
<name>Q2G855_NOVAD</name>
<dbReference type="GO" id="GO:0003700">
    <property type="term" value="F:DNA-binding transcription factor activity"/>
    <property type="evidence" value="ECO:0007669"/>
    <property type="project" value="TreeGrafter"/>
</dbReference>
<dbReference type="Proteomes" id="UP000009134">
    <property type="component" value="Chromosome"/>
</dbReference>
<dbReference type="STRING" id="279238.Saro_1527"/>
<dbReference type="SUPFAM" id="SSF46785">
    <property type="entry name" value="Winged helix' DNA-binding domain"/>
    <property type="match status" value="1"/>
</dbReference>
<dbReference type="GO" id="GO:0003677">
    <property type="term" value="F:DNA binding"/>
    <property type="evidence" value="ECO:0007669"/>
    <property type="project" value="UniProtKB-KW"/>
</dbReference>
<dbReference type="InterPro" id="IPR050707">
    <property type="entry name" value="HTH_MetabolicPath_Reg"/>
</dbReference>
<dbReference type="InterPro" id="IPR036390">
    <property type="entry name" value="WH_DNA-bd_sf"/>
</dbReference>
<dbReference type="eggNOG" id="COG1414">
    <property type="taxonomic scope" value="Bacteria"/>
</dbReference>
<feature type="domain" description="IclR-ED" evidence="5">
    <location>
        <begin position="69"/>
        <end position="256"/>
    </location>
</feature>
<sequence length="257" mass="29760">MGKKGVKSAMRTFEVLELFEEKRKPLRLHEIYSSLEYPQSSTTNLLKSMVSMGYLNYNRRNRTYLPSTRINMLGNWLHGYFQSSGGYRSLAEELQRRIDETVGIVCQNDLYIQYIIMLTPAHEHKLPPNAGTMRLMTDSSTGLALMARMKDRAIEKIWRFTNYYKLSENNSYSLPELMREVNWVRKVGYAYIAKRATPVTSSIAMTLDEDLFGIPMAIGVGGMADRIAKNQHDIVETMRDLIERFSKEQVNYNLENK</sequence>
<dbReference type="Pfam" id="PF01614">
    <property type="entry name" value="IclR_C"/>
    <property type="match status" value="1"/>
</dbReference>
<dbReference type="InterPro" id="IPR005471">
    <property type="entry name" value="Tscrpt_reg_IclR_N"/>
</dbReference>
<keyword evidence="2" id="KW-0238">DNA-binding</keyword>
<feature type="domain" description="HTH iclR-type" evidence="4">
    <location>
        <begin position="6"/>
        <end position="68"/>
    </location>
</feature>
<dbReference type="InterPro" id="IPR014757">
    <property type="entry name" value="Tscrpt_reg_IclR_C"/>
</dbReference>
<dbReference type="Gene3D" id="1.10.10.10">
    <property type="entry name" value="Winged helix-like DNA-binding domain superfamily/Winged helix DNA-binding domain"/>
    <property type="match status" value="1"/>
</dbReference>
<evidence type="ECO:0000259" key="5">
    <source>
        <dbReference type="PROSITE" id="PS51078"/>
    </source>
</evidence>
<evidence type="ECO:0000259" key="4">
    <source>
        <dbReference type="PROSITE" id="PS51077"/>
    </source>
</evidence>
<accession>Q2G855</accession>